<dbReference type="AlphaFoldDB" id="A0A9X1PPI5"/>
<name>A0A9X1PPI5_9BACT</name>
<evidence type="ECO:0000313" key="3">
    <source>
        <dbReference type="Proteomes" id="UP001139000"/>
    </source>
</evidence>
<organism evidence="2 3">
    <name type="scientific">Dyadobacter chenwenxiniae</name>
    <dbReference type="NCBI Taxonomy" id="2906456"/>
    <lineage>
        <taxon>Bacteria</taxon>
        <taxon>Pseudomonadati</taxon>
        <taxon>Bacteroidota</taxon>
        <taxon>Cytophagia</taxon>
        <taxon>Cytophagales</taxon>
        <taxon>Spirosomataceae</taxon>
        <taxon>Dyadobacter</taxon>
    </lineage>
</organism>
<dbReference type="Pfam" id="PF17293">
    <property type="entry name" value="Arm-DNA-bind_5"/>
    <property type="match status" value="1"/>
</dbReference>
<evidence type="ECO:0000259" key="1">
    <source>
        <dbReference type="Pfam" id="PF17293"/>
    </source>
</evidence>
<reference evidence="2" key="1">
    <citation type="submission" date="2021-12" db="EMBL/GenBank/DDBJ databases">
        <title>Novel species in genus Dyadobacter.</title>
        <authorList>
            <person name="Ma C."/>
        </authorList>
    </citation>
    <scope>NUCLEOTIDE SEQUENCE</scope>
    <source>
        <strain evidence="2">LJ419</strain>
    </source>
</reference>
<sequence>MKFKQNLSLLFWLYRGKASKDGKAPIYVRITIDGTDTDISLGKKIHPDFWNSDAKQVTATTAEAK</sequence>
<comment type="caution">
    <text evidence="2">The sequence shown here is derived from an EMBL/GenBank/DDBJ whole genome shotgun (WGS) entry which is preliminary data.</text>
</comment>
<proteinExistence type="predicted"/>
<dbReference type="Proteomes" id="UP001139000">
    <property type="component" value="Unassembled WGS sequence"/>
</dbReference>
<feature type="domain" description="Arm DNA-binding" evidence="1">
    <location>
        <begin position="11"/>
        <end position="63"/>
    </location>
</feature>
<protein>
    <recommendedName>
        <fullName evidence="1">Arm DNA-binding domain-containing protein</fullName>
    </recommendedName>
</protein>
<evidence type="ECO:0000313" key="2">
    <source>
        <dbReference type="EMBL" id="MCF0065087.1"/>
    </source>
</evidence>
<keyword evidence="3" id="KW-1185">Reference proteome</keyword>
<dbReference type="InterPro" id="IPR035386">
    <property type="entry name" value="Arm-DNA-bind_5"/>
</dbReference>
<accession>A0A9X1PPI5</accession>
<gene>
    <name evidence="2" type="ORF">LXM26_26475</name>
</gene>
<dbReference type="RefSeq" id="WP_234658063.1">
    <property type="nucleotide sequence ID" value="NZ_CP094997.1"/>
</dbReference>
<dbReference type="EMBL" id="JAJTTC010000010">
    <property type="protein sequence ID" value="MCF0065087.1"/>
    <property type="molecule type" value="Genomic_DNA"/>
</dbReference>